<accession>A0A161QYM4</accession>
<proteinExistence type="predicted"/>
<keyword evidence="1" id="KW-0805">Transcription regulation</keyword>
<comment type="caution">
    <text evidence="6">The sequence shown here is derived from an EMBL/GenBank/DDBJ whole genome shotgun (WGS) entry which is preliminary data.</text>
</comment>
<keyword evidence="7" id="KW-1185">Reference proteome</keyword>
<dbReference type="Pfam" id="PF00440">
    <property type="entry name" value="TetR_N"/>
    <property type="match status" value="1"/>
</dbReference>
<feature type="domain" description="HTH tetR-type" evidence="5">
    <location>
        <begin position="18"/>
        <end position="78"/>
    </location>
</feature>
<dbReference type="PROSITE" id="PS50977">
    <property type="entry name" value="HTH_TETR_2"/>
    <property type="match status" value="1"/>
</dbReference>
<dbReference type="GO" id="GO:0000976">
    <property type="term" value="F:transcription cis-regulatory region binding"/>
    <property type="evidence" value="ECO:0007669"/>
    <property type="project" value="TreeGrafter"/>
</dbReference>
<dbReference type="PRINTS" id="PR00455">
    <property type="entry name" value="HTHTETR"/>
</dbReference>
<dbReference type="STRING" id="943830.A4A58_15290"/>
<feature type="DNA-binding region" description="H-T-H motif" evidence="4">
    <location>
        <begin position="41"/>
        <end position="60"/>
    </location>
</feature>
<gene>
    <name evidence="6" type="ORF">A4A58_15290</name>
</gene>
<sequence length="219" mass="23387">MQGASTNKGGRPHKTGSEAKSLLIIETASRLFAQQGYAATSVEQVVAACGMGKDTVYRRYPSKLALFEGVVEHAREQTQAHFQTTMAAQKGDALTQLRAAARWLLTVNLDPTLIAFKRIAFSEAIVVGQSVNKRPDDPIMDRLFALIRGAQEAGEIAQGDIGVLAMHLLNSIAVGPMIDAMLGQTTYASTRAQDAYFEKAWALFLGGARGGIAPPGKPA</sequence>
<evidence type="ECO:0000313" key="7">
    <source>
        <dbReference type="Proteomes" id="UP000076574"/>
    </source>
</evidence>
<reference evidence="6 7" key="1">
    <citation type="submission" date="2016-03" db="EMBL/GenBank/DDBJ databases">
        <title>Microsymbionts genomes from the relict species Vavilovia formosa (Stev.) Fed.</title>
        <authorList>
            <person name="Kopat V."/>
            <person name="Chirak E."/>
            <person name="Kimeklis A."/>
            <person name="Andronov E."/>
        </authorList>
    </citation>
    <scope>NUCLEOTIDE SEQUENCE [LARGE SCALE GENOMIC DNA]</scope>
    <source>
        <strain evidence="6 7">Vaf07</strain>
    </source>
</reference>
<dbReference type="PANTHER" id="PTHR30055">
    <property type="entry name" value="HTH-TYPE TRANSCRIPTIONAL REGULATOR RUTR"/>
    <property type="match status" value="1"/>
</dbReference>
<dbReference type="OrthoDB" id="7584337at2"/>
<dbReference type="EMBL" id="LVYV01000053">
    <property type="protein sequence ID" value="KZD21141.1"/>
    <property type="molecule type" value="Genomic_DNA"/>
</dbReference>
<organism evidence="6 7">
    <name type="scientific">Tardiphaga robiniae</name>
    <dbReference type="NCBI Taxonomy" id="943830"/>
    <lineage>
        <taxon>Bacteria</taxon>
        <taxon>Pseudomonadati</taxon>
        <taxon>Pseudomonadota</taxon>
        <taxon>Alphaproteobacteria</taxon>
        <taxon>Hyphomicrobiales</taxon>
        <taxon>Nitrobacteraceae</taxon>
        <taxon>Tardiphaga</taxon>
    </lineage>
</organism>
<dbReference type="PANTHER" id="PTHR30055:SF234">
    <property type="entry name" value="HTH-TYPE TRANSCRIPTIONAL REGULATOR BETI"/>
    <property type="match status" value="1"/>
</dbReference>
<keyword evidence="3" id="KW-0804">Transcription</keyword>
<protein>
    <submittedName>
        <fullName evidence="6">TetR family transcriptional regulator</fullName>
    </submittedName>
</protein>
<evidence type="ECO:0000259" key="5">
    <source>
        <dbReference type="PROSITE" id="PS50977"/>
    </source>
</evidence>
<evidence type="ECO:0000256" key="3">
    <source>
        <dbReference type="ARBA" id="ARBA00023163"/>
    </source>
</evidence>
<dbReference type="SUPFAM" id="SSF46689">
    <property type="entry name" value="Homeodomain-like"/>
    <property type="match status" value="1"/>
</dbReference>
<dbReference type="InterPro" id="IPR039536">
    <property type="entry name" value="TetR_C_Proteobacteria"/>
</dbReference>
<dbReference type="AlphaFoldDB" id="A0A161QYM4"/>
<evidence type="ECO:0000256" key="2">
    <source>
        <dbReference type="ARBA" id="ARBA00023125"/>
    </source>
</evidence>
<keyword evidence="2 4" id="KW-0238">DNA-binding</keyword>
<evidence type="ECO:0000256" key="1">
    <source>
        <dbReference type="ARBA" id="ARBA00023015"/>
    </source>
</evidence>
<dbReference type="Gene3D" id="1.10.357.10">
    <property type="entry name" value="Tetracycline Repressor, domain 2"/>
    <property type="match status" value="1"/>
</dbReference>
<evidence type="ECO:0000313" key="6">
    <source>
        <dbReference type="EMBL" id="KZD21141.1"/>
    </source>
</evidence>
<name>A0A161QYM4_9BRAD</name>
<dbReference type="GO" id="GO:0003700">
    <property type="term" value="F:DNA-binding transcription factor activity"/>
    <property type="evidence" value="ECO:0007669"/>
    <property type="project" value="TreeGrafter"/>
</dbReference>
<dbReference type="InterPro" id="IPR009057">
    <property type="entry name" value="Homeodomain-like_sf"/>
</dbReference>
<dbReference type="InterPro" id="IPR036271">
    <property type="entry name" value="Tet_transcr_reg_TetR-rel_C_sf"/>
</dbReference>
<dbReference type="SUPFAM" id="SSF48498">
    <property type="entry name" value="Tetracyclin repressor-like, C-terminal domain"/>
    <property type="match status" value="1"/>
</dbReference>
<dbReference type="Proteomes" id="UP000076574">
    <property type="component" value="Unassembled WGS sequence"/>
</dbReference>
<dbReference type="InterPro" id="IPR001647">
    <property type="entry name" value="HTH_TetR"/>
</dbReference>
<evidence type="ECO:0000256" key="4">
    <source>
        <dbReference type="PROSITE-ProRule" id="PRU00335"/>
    </source>
</evidence>
<dbReference type="RefSeq" id="WP_068737144.1">
    <property type="nucleotide sequence ID" value="NZ_LVYV01000053.1"/>
</dbReference>
<dbReference type="InterPro" id="IPR050109">
    <property type="entry name" value="HTH-type_TetR-like_transc_reg"/>
</dbReference>
<dbReference type="Pfam" id="PF14246">
    <property type="entry name" value="TetR_C_7"/>
    <property type="match status" value="1"/>
</dbReference>